<protein>
    <submittedName>
        <fullName evidence="4">PfkB family carbohydrate kinase</fullName>
    </submittedName>
</protein>
<sequence>MIIGGGTYREEVDSTGHREDVGGSGFRAASLLSGADVEFVTAVEDGFTPLLEGACGLLGITTRNVGRDRAVGFHYRAPFVEPMIRGNAASLDHPFDVAGEDVLAFGIVERGARQITATTLVYDPQSTDDALFTQERPPWDAPARLAISANAMETRAFTGGVDVEDAAREMAETLGAEVVVTKAGARGCLVTERDSQRQTWVGAHPTATVHKLGSGDVFSAAFAHAWQRGSEPVDAARFASAATAWWCDGNGVQLSPAALAGEAPEAGSDELDNAGRAPLIYLAGPFFSIEQRWLIDQCKTFLESAGARVFSPVHEIGLGGPEVAEADLAGLSRCDAVFAILDGWDPGTLFETGWATARSIPVVAAGGMGHAEGATMLLGTGAEQHADYTSAMYRAIWRGLGVGAS</sequence>
<dbReference type="SUPFAM" id="SSF53613">
    <property type="entry name" value="Ribokinase-like"/>
    <property type="match status" value="1"/>
</dbReference>
<keyword evidence="5" id="KW-1185">Reference proteome</keyword>
<dbReference type="InterPro" id="IPR029056">
    <property type="entry name" value="Ribokinase-like"/>
</dbReference>
<gene>
    <name evidence="4" type="ORF">ACFQRL_04655</name>
</gene>
<evidence type="ECO:0000313" key="5">
    <source>
        <dbReference type="Proteomes" id="UP001596507"/>
    </source>
</evidence>
<organism evidence="4 5">
    <name type="scientific">Microbacterium fluvii</name>
    <dbReference type="NCBI Taxonomy" id="415215"/>
    <lineage>
        <taxon>Bacteria</taxon>
        <taxon>Bacillati</taxon>
        <taxon>Actinomycetota</taxon>
        <taxon>Actinomycetes</taxon>
        <taxon>Micrococcales</taxon>
        <taxon>Microbacteriaceae</taxon>
        <taxon>Microbacterium</taxon>
    </lineage>
</organism>
<dbReference type="RefSeq" id="WP_262873161.1">
    <property type="nucleotide sequence ID" value="NZ_BAABKW010000005.1"/>
</dbReference>
<name>A0ABW2HES0_9MICO</name>
<evidence type="ECO:0000256" key="1">
    <source>
        <dbReference type="ARBA" id="ARBA00022679"/>
    </source>
</evidence>
<proteinExistence type="predicted"/>
<dbReference type="Gene3D" id="3.40.50.450">
    <property type="match status" value="1"/>
</dbReference>
<dbReference type="Proteomes" id="UP001596507">
    <property type="component" value="Unassembled WGS sequence"/>
</dbReference>
<evidence type="ECO:0000313" key="4">
    <source>
        <dbReference type="EMBL" id="MFC7268249.1"/>
    </source>
</evidence>
<dbReference type="InterPro" id="IPR011611">
    <property type="entry name" value="PfkB_dom"/>
</dbReference>
<keyword evidence="1" id="KW-0808">Transferase</keyword>
<keyword evidence="2 4" id="KW-0418">Kinase</keyword>
<dbReference type="SUPFAM" id="SSF52309">
    <property type="entry name" value="N-(deoxy)ribosyltransferase-like"/>
    <property type="match status" value="1"/>
</dbReference>
<dbReference type="Pfam" id="PF00294">
    <property type="entry name" value="PfkB"/>
    <property type="match status" value="1"/>
</dbReference>
<evidence type="ECO:0000259" key="3">
    <source>
        <dbReference type="Pfam" id="PF00294"/>
    </source>
</evidence>
<dbReference type="EMBL" id="JBHTBE010000001">
    <property type="protein sequence ID" value="MFC7268249.1"/>
    <property type="molecule type" value="Genomic_DNA"/>
</dbReference>
<feature type="domain" description="Carbohydrate kinase PfkB" evidence="3">
    <location>
        <begin position="147"/>
        <end position="254"/>
    </location>
</feature>
<accession>A0ABW2HES0</accession>
<evidence type="ECO:0000256" key="2">
    <source>
        <dbReference type="ARBA" id="ARBA00022777"/>
    </source>
</evidence>
<reference evidence="5" key="1">
    <citation type="journal article" date="2019" name="Int. J. Syst. Evol. Microbiol.">
        <title>The Global Catalogue of Microorganisms (GCM) 10K type strain sequencing project: providing services to taxonomists for standard genome sequencing and annotation.</title>
        <authorList>
            <consortium name="The Broad Institute Genomics Platform"/>
            <consortium name="The Broad Institute Genome Sequencing Center for Infectious Disease"/>
            <person name="Wu L."/>
            <person name="Ma J."/>
        </authorList>
    </citation>
    <scope>NUCLEOTIDE SEQUENCE [LARGE SCALE GENOMIC DNA]</scope>
    <source>
        <strain evidence="5">CGMCC 1.15772</strain>
    </source>
</reference>
<dbReference type="PANTHER" id="PTHR10584">
    <property type="entry name" value="SUGAR KINASE"/>
    <property type="match status" value="1"/>
</dbReference>
<dbReference type="GO" id="GO:0016301">
    <property type="term" value="F:kinase activity"/>
    <property type="evidence" value="ECO:0007669"/>
    <property type="project" value="UniProtKB-KW"/>
</dbReference>
<dbReference type="Gene3D" id="3.40.1190.20">
    <property type="match status" value="1"/>
</dbReference>
<comment type="caution">
    <text evidence="4">The sequence shown here is derived from an EMBL/GenBank/DDBJ whole genome shotgun (WGS) entry which is preliminary data.</text>
</comment>
<dbReference type="Pfam" id="PF05014">
    <property type="entry name" value="Nuc_deoxyrib_tr"/>
    <property type="match status" value="1"/>
</dbReference>
<dbReference type="PANTHER" id="PTHR10584:SF166">
    <property type="entry name" value="RIBOKINASE"/>
    <property type="match status" value="1"/>
</dbReference>
<dbReference type="InterPro" id="IPR007710">
    <property type="entry name" value="Nucleoside_deoxyribTrfase"/>
</dbReference>